<keyword evidence="2" id="KW-1185">Reference proteome</keyword>
<dbReference type="EMBL" id="BPLR01017250">
    <property type="protein sequence ID" value="GIY89722.1"/>
    <property type="molecule type" value="Genomic_DNA"/>
</dbReference>
<name>A0AAV4X3H3_CAEEX</name>
<organism evidence="1 2">
    <name type="scientific">Caerostris extrusa</name>
    <name type="common">Bark spider</name>
    <name type="synonym">Caerostris bankana</name>
    <dbReference type="NCBI Taxonomy" id="172846"/>
    <lineage>
        <taxon>Eukaryota</taxon>
        <taxon>Metazoa</taxon>
        <taxon>Ecdysozoa</taxon>
        <taxon>Arthropoda</taxon>
        <taxon>Chelicerata</taxon>
        <taxon>Arachnida</taxon>
        <taxon>Araneae</taxon>
        <taxon>Araneomorphae</taxon>
        <taxon>Entelegynae</taxon>
        <taxon>Araneoidea</taxon>
        <taxon>Araneidae</taxon>
        <taxon>Caerostris</taxon>
    </lineage>
</organism>
<proteinExistence type="predicted"/>
<evidence type="ECO:0000313" key="2">
    <source>
        <dbReference type="Proteomes" id="UP001054945"/>
    </source>
</evidence>
<dbReference type="AlphaFoldDB" id="A0AAV4X3H3"/>
<accession>A0AAV4X3H3</accession>
<sequence length="176" mass="20556">MVNYAMRRIRKKNIFDSFEDTLRNQYGFQRYLLRPSKIGCDCLLQVYHKEILEEIRGASFAAVKADGMADVSDPFQIVIVFILGCVKWSNENTLTLLQWHENFLIVPYAFTCSHMRNLLQLCIHSLTVTLTFFYSEMGIFFQSKRESSCIKTYFRAFRHNPSENGTKLIAQTIERG</sequence>
<comment type="caution">
    <text evidence="1">The sequence shown here is derived from an EMBL/GenBank/DDBJ whole genome shotgun (WGS) entry which is preliminary data.</text>
</comment>
<reference evidence="1 2" key="1">
    <citation type="submission" date="2021-06" db="EMBL/GenBank/DDBJ databases">
        <title>Caerostris extrusa draft genome.</title>
        <authorList>
            <person name="Kono N."/>
            <person name="Arakawa K."/>
        </authorList>
    </citation>
    <scope>NUCLEOTIDE SEQUENCE [LARGE SCALE GENOMIC DNA]</scope>
</reference>
<gene>
    <name evidence="1" type="ORF">CEXT_676781</name>
</gene>
<dbReference type="Proteomes" id="UP001054945">
    <property type="component" value="Unassembled WGS sequence"/>
</dbReference>
<evidence type="ECO:0000313" key="1">
    <source>
        <dbReference type="EMBL" id="GIY89722.1"/>
    </source>
</evidence>
<protein>
    <submittedName>
        <fullName evidence="1">Uncharacterized protein</fullName>
    </submittedName>
</protein>